<evidence type="ECO:0000313" key="2">
    <source>
        <dbReference type="Proteomes" id="UP001190700"/>
    </source>
</evidence>
<proteinExistence type="predicted"/>
<accession>A0AAE0C574</accession>
<reference evidence="1 2" key="1">
    <citation type="journal article" date="2015" name="Genome Biol. Evol.">
        <title>Comparative Genomics of a Bacterivorous Green Alga Reveals Evolutionary Causalities and Consequences of Phago-Mixotrophic Mode of Nutrition.</title>
        <authorList>
            <person name="Burns J.A."/>
            <person name="Paasch A."/>
            <person name="Narechania A."/>
            <person name="Kim E."/>
        </authorList>
    </citation>
    <scope>NUCLEOTIDE SEQUENCE [LARGE SCALE GENOMIC DNA]</scope>
    <source>
        <strain evidence="1 2">PLY_AMNH</strain>
    </source>
</reference>
<protein>
    <submittedName>
        <fullName evidence="1">Uncharacterized protein</fullName>
    </submittedName>
</protein>
<dbReference type="AlphaFoldDB" id="A0AAE0C574"/>
<organism evidence="1 2">
    <name type="scientific">Cymbomonas tetramitiformis</name>
    <dbReference type="NCBI Taxonomy" id="36881"/>
    <lineage>
        <taxon>Eukaryota</taxon>
        <taxon>Viridiplantae</taxon>
        <taxon>Chlorophyta</taxon>
        <taxon>Pyramimonadophyceae</taxon>
        <taxon>Pyramimonadales</taxon>
        <taxon>Pyramimonadaceae</taxon>
        <taxon>Cymbomonas</taxon>
    </lineage>
</organism>
<gene>
    <name evidence="1" type="ORF">CYMTET_42886</name>
</gene>
<dbReference type="Proteomes" id="UP001190700">
    <property type="component" value="Unassembled WGS sequence"/>
</dbReference>
<dbReference type="EMBL" id="LGRX02028790">
    <property type="protein sequence ID" value="KAK3247620.1"/>
    <property type="molecule type" value="Genomic_DNA"/>
</dbReference>
<evidence type="ECO:0000313" key="1">
    <source>
        <dbReference type="EMBL" id="KAK3247620.1"/>
    </source>
</evidence>
<name>A0AAE0C574_9CHLO</name>
<keyword evidence="2" id="KW-1185">Reference proteome</keyword>
<comment type="caution">
    <text evidence="1">The sequence shown here is derived from an EMBL/GenBank/DDBJ whole genome shotgun (WGS) entry which is preliminary data.</text>
</comment>
<sequence length="187" mass="21452">MIRPVAHCRYLAFTNQTTWEVTSRQNITFLQSIPENVLPFSRGVYKNLYEFCIGNLTEKEVSAAGPTFDSTREFLDIRFEFRFDVDPRKKNADFNTVYTLASRRNTFDPERVGSAEDEDMPDLLQVVLLIKAQLNDTAFQVKKLQGVVDGKGHTPRAEKARRGVKTFRAWQQRSCQRGEIGTRALSP</sequence>